<reference evidence="4" key="1">
    <citation type="submission" date="2022-07" db="EMBL/GenBank/DDBJ databases">
        <authorList>
            <person name="Macas J."/>
            <person name="Novak P."/>
            <person name="Neumann P."/>
        </authorList>
    </citation>
    <scope>NUCLEOTIDE SEQUENCE</scope>
</reference>
<dbReference type="Proteomes" id="UP001152484">
    <property type="component" value="Unassembled WGS sequence"/>
</dbReference>
<dbReference type="InterPro" id="IPR008906">
    <property type="entry name" value="HATC_C_dom"/>
</dbReference>
<name>A0A9P0YUZ4_CUSEU</name>
<feature type="transmembrane region" description="Helical" evidence="1">
    <location>
        <begin position="6"/>
        <end position="25"/>
    </location>
</feature>
<dbReference type="GO" id="GO:0046983">
    <property type="term" value="F:protein dimerization activity"/>
    <property type="evidence" value="ECO:0007669"/>
    <property type="project" value="InterPro"/>
</dbReference>
<accession>A0A9P0YUZ4</accession>
<dbReference type="InterPro" id="IPR007021">
    <property type="entry name" value="DUF659"/>
</dbReference>
<keyword evidence="1" id="KW-0472">Membrane</keyword>
<dbReference type="PANTHER" id="PTHR32166:SF74">
    <property type="entry name" value="OS05G0256350 PROTEIN"/>
    <property type="match status" value="1"/>
</dbReference>
<evidence type="ECO:0000256" key="1">
    <source>
        <dbReference type="SAM" id="Phobius"/>
    </source>
</evidence>
<keyword evidence="5" id="KW-1185">Reference proteome</keyword>
<dbReference type="EMBL" id="CAMAPE010000010">
    <property type="protein sequence ID" value="CAH9076715.1"/>
    <property type="molecule type" value="Genomic_DNA"/>
</dbReference>
<comment type="caution">
    <text evidence="4">The sequence shown here is derived from an EMBL/GenBank/DDBJ whole genome shotgun (WGS) entry which is preliminary data.</text>
</comment>
<keyword evidence="1" id="KW-1133">Transmembrane helix</keyword>
<keyword evidence="1" id="KW-0812">Transmembrane</keyword>
<evidence type="ECO:0008006" key="6">
    <source>
        <dbReference type="Google" id="ProtNLM"/>
    </source>
</evidence>
<gene>
    <name evidence="4" type="ORF">CEURO_LOCUS5967</name>
</gene>
<protein>
    <recommendedName>
        <fullName evidence="6">BED-type domain-containing protein</fullName>
    </recommendedName>
</protein>
<dbReference type="OrthoDB" id="1227294at2759"/>
<feature type="domain" description="HAT C-terminal dimerisation" evidence="3">
    <location>
        <begin position="601"/>
        <end position="661"/>
    </location>
</feature>
<organism evidence="4 5">
    <name type="scientific">Cuscuta europaea</name>
    <name type="common">European dodder</name>
    <dbReference type="NCBI Taxonomy" id="41803"/>
    <lineage>
        <taxon>Eukaryota</taxon>
        <taxon>Viridiplantae</taxon>
        <taxon>Streptophyta</taxon>
        <taxon>Embryophyta</taxon>
        <taxon>Tracheophyta</taxon>
        <taxon>Spermatophyta</taxon>
        <taxon>Magnoliopsida</taxon>
        <taxon>eudicotyledons</taxon>
        <taxon>Gunneridae</taxon>
        <taxon>Pentapetalae</taxon>
        <taxon>asterids</taxon>
        <taxon>lamiids</taxon>
        <taxon>Solanales</taxon>
        <taxon>Convolvulaceae</taxon>
        <taxon>Cuscuteae</taxon>
        <taxon>Cuscuta</taxon>
        <taxon>Cuscuta subgen. Cuscuta</taxon>
    </lineage>
</organism>
<proteinExistence type="predicted"/>
<evidence type="ECO:0000259" key="2">
    <source>
        <dbReference type="Pfam" id="PF04937"/>
    </source>
</evidence>
<dbReference type="Pfam" id="PF04937">
    <property type="entry name" value="DUF659"/>
    <property type="match status" value="1"/>
</dbReference>
<feature type="domain" description="DUF659" evidence="2">
    <location>
        <begin position="230"/>
        <end position="382"/>
    </location>
</feature>
<dbReference type="AlphaFoldDB" id="A0A9P0YUZ4"/>
<sequence length="662" mass="76018">MLIDHFYFNLLYMMLIEFFFLIVIIKVTEEAEQRMSVAFAKELCQKVKENNNNELRCNYCGHVTKGGITRFKQHLTGKHRNTRQCERIPADKKAELQALVLKESAANLEKNVCEQTFRSTYTVQQSGGSSANRVIGDDDVEIIGSQSNAEGGGVTGPMDNFVYPTKKRKKETLTQTTIPSHMKKKERDEYAQSLCLWMYRNCIAFNVARDPLWKETLEKIGRFGAGFKAPTYHEVRETFLRKEVAKTDLVVSEHKKLWELDGCTIMSDGWQDKRHRTLVNFCVNSSKGTVFMKAVDASSYKKTGEALFKLFDEWIKEIGPQSVIQVVTDNAKNYGLAKRKIEQRYPHIFTTGCATHCLDLVLEDFSKKMPIVRRTVKTAQGITTYIYSHTLIHDLMKEFTKGRELVRPAATRFATNFLTLQSLLTRKQALRQMFASPKWYQSEFAKTTEGQSCFESIYRQSFWRSVAYVMKISLPVVKVLRITDGELPAMGFIYEAMERAKLGIKNTLGGKEEKYMPLWKIIDKRWNENLHSPLHAAGYYLNPQFFYPNSRRILGDEEVCDGFIKCVEKMLPASIGESVEFSTEISNYTNGRGSFRTKMAMNNRDKQPPVDWWLSNGSSSPTLQHLAVRILSLTCSASGCERNWSAFENVQSKKRTRLLPKK</sequence>
<evidence type="ECO:0000259" key="3">
    <source>
        <dbReference type="Pfam" id="PF05699"/>
    </source>
</evidence>
<dbReference type="SUPFAM" id="SSF53098">
    <property type="entry name" value="Ribonuclease H-like"/>
    <property type="match status" value="1"/>
</dbReference>
<dbReference type="InterPro" id="IPR012337">
    <property type="entry name" value="RNaseH-like_sf"/>
</dbReference>
<dbReference type="PANTHER" id="PTHR32166">
    <property type="entry name" value="OSJNBA0013A04.12 PROTEIN"/>
    <property type="match status" value="1"/>
</dbReference>
<evidence type="ECO:0000313" key="4">
    <source>
        <dbReference type="EMBL" id="CAH9076715.1"/>
    </source>
</evidence>
<dbReference type="Pfam" id="PF05699">
    <property type="entry name" value="Dimer_Tnp_hAT"/>
    <property type="match status" value="1"/>
</dbReference>
<evidence type="ECO:0000313" key="5">
    <source>
        <dbReference type="Proteomes" id="UP001152484"/>
    </source>
</evidence>